<evidence type="ECO:0000256" key="1">
    <source>
        <dbReference type="SAM" id="Coils"/>
    </source>
</evidence>
<protein>
    <submittedName>
        <fullName evidence="4">Uncharacterized protein</fullName>
    </submittedName>
</protein>
<dbReference type="InterPro" id="IPR005379">
    <property type="entry name" value="FDM1-5/IDN2_XH"/>
</dbReference>
<dbReference type="PANTHER" id="PTHR21596:SF23">
    <property type="entry name" value="FACTOR OF DNA METHYLATION 4"/>
    <property type="match status" value="1"/>
</dbReference>
<dbReference type="InterPro" id="IPR038588">
    <property type="entry name" value="XS_domain_sf"/>
</dbReference>
<evidence type="ECO:0000313" key="4">
    <source>
        <dbReference type="EMBL" id="KAL3614097.1"/>
    </source>
</evidence>
<proteinExistence type="predicted"/>
<organism evidence="4 5">
    <name type="scientific">Castilleja foliolosa</name>
    <dbReference type="NCBI Taxonomy" id="1961234"/>
    <lineage>
        <taxon>Eukaryota</taxon>
        <taxon>Viridiplantae</taxon>
        <taxon>Streptophyta</taxon>
        <taxon>Embryophyta</taxon>
        <taxon>Tracheophyta</taxon>
        <taxon>Spermatophyta</taxon>
        <taxon>Magnoliopsida</taxon>
        <taxon>eudicotyledons</taxon>
        <taxon>Gunneridae</taxon>
        <taxon>Pentapetalae</taxon>
        <taxon>asterids</taxon>
        <taxon>lamiids</taxon>
        <taxon>Lamiales</taxon>
        <taxon>Orobanchaceae</taxon>
        <taxon>Pedicularideae</taxon>
        <taxon>Castillejinae</taxon>
        <taxon>Castilleja</taxon>
    </lineage>
</organism>
<dbReference type="InterPro" id="IPR045177">
    <property type="entry name" value="FDM1-5/IDN2"/>
</dbReference>
<accession>A0ABD3B9T1</accession>
<reference evidence="5" key="1">
    <citation type="journal article" date="2024" name="IScience">
        <title>Strigolactones Initiate the Formation of Haustorium-like Structures in Castilleja.</title>
        <authorList>
            <person name="Buerger M."/>
            <person name="Peterson D."/>
            <person name="Chory J."/>
        </authorList>
    </citation>
    <scope>NUCLEOTIDE SEQUENCE [LARGE SCALE GENOMIC DNA]</scope>
</reference>
<evidence type="ECO:0000259" key="2">
    <source>
        <dbReference type="Pfam" id="PF03468"/>
    </source>
</evidence>
<evidence type="ECO:0000313" key="5">
    <source>
        <dbReference type="Proteomes" id="UP001632038"/>
    </source>
</evidence>
<dbReference type="PANTHER" id="PTHR21596">
    <property type="entry name" value="RIBONUCLEASE P SUBUNIT P38"/>
    <property type="match status" value="1"/>
</dbReference>
<name>A0ABD3B9T1_9LAMI</name>
<sequence>MTQDIENDANERFVWPWKGVVANIPVQWEKGRYVGESGSKLRDELIKRGYNPIRVHPLWNYRGHTGYAIVEFKNDWIGLSNALRFEKDYEAIGQGKSDHYRAEEKGNRLYCWVARKDDYELIHPVGDYLKKNGDLKTIREYQEEEERKNGKLVASLSNRVESQDMRLKEMEAKYKETLISFNTLIDEKDEMVRFFNEEREKLQKNAHNHLEKILQERNMMKLELEVKRNKLNQQEEELKKREARNENEIFKLEYLRNEQLQNAKAIEEQRRVDEKVLKLAEDHRSEKERLQRRTVELEKQLDAKQALELEIQRLTGKLQVVKHMGDYEGGSVTEKLCAIDQELKDKEEELEYFDAMYQSLVVKERRSNDELQEARKELIDIFREHITRAHIGVKRMGELDSKAFIPAAKRMCSGNKAEVKAVELCTEWDSYLRDSSWHPFQVVSIDGGKTHKEIVNEEDEKLKKLKKGYGDEAYEAVRIALMEMNEYNPSGRYIVPELWNNKDNRRATSQEGVSVLVKQWSALKRKKR</sequence>
<feature type="domain" description="XS" evidence="2">
    <location>
        <begin position="11"/>
        <end position="120"/>
    </location>
</feature>
<dbReference type="CDD" id="cd12266">
    <property type="entry name" value="RRM_like_XS"/>
    <property type="match status" value="1"/>
</dbReference>
<dbReference type="Pfam" id="PF03469">
    <property type="entry name" value="XH"/>
    <property type="match status" value="1"/>
</dbReference>
<feature type="coiled-coil region" evidence="1">
    <location>
        <begin position="280"/>
        <end position="324"/>
    </location>
</feature>
<dbReference type="AlphaFoldDB" id="A0ABD3B9T1"/>
<dbReference type="Proteomes" id="UP001632038">
    <property type="component" value="Unassembled WGS sequence"/>
</dbReference>
<feature type="coiled-coil region" evidence="1">
    <location>
        <begin position="153"/>
        <end position="253"/>
    </location>
</feature>
<comment type="caution">
    <text evidence="4">The sequence shown here is derived from an EMBL/GenBank/DDBJ whole genome shotgun (WGS) entry which is preliminary data.</text>
</comment>
<dbReference type="InterPro" id="IPR005380">
    <property type="entry name" value="XS_domain"/>
</dbReference>
<dbReference type="Pfam" id="PF03468">
    <property type="entry name" value="XS"/>
    <property type="match status" value="1"/>
</dbReference>
<evidence type="ECO:0000259" key="3">
    <source>
        <dbReference type="Pfam" id="PF03469"/>
    </source>
</evidence>
<gene>
    <name evidence="4" type="ORF">CASFOL_042171</name>
</gene>
<dbReference type="EMBL" id="JAVIJP010000107">
    <property type="protein sequence ID" value="KAL3614097.1"/>
    <property type="molecule type" value="Genomic_DNA"/>
</dbReference>
<keyword evidence="1" id="KW-0175">Coiled coil</keyword>
<dbReference type="Gene3D" id="3.30.70.2890">
    <property type="entry name" value="XS domain"/>
    <property type="match status" value="1"/>
</dbReference>
<feature type="domain" description="Factor of DNA methylation 1-5/IDN2" evidence="3">
    <location>
        <begin position="394"/>
        <end position="526"/>
    </location>
</feature>
<keyword evidence="5" id="KW-1185">Reference proteome</keyword>